<dbReference type="SUPFAM" id="SSF53098">
    <property type="entry name" value="Ribonuclease H-like"/>
    <property type="match status" value="1"/>
</dbReference>
<feature type="domain" description="HAT C-terminal dimerisation" evidence="1">
    <location>
        <begin position="259"/>
        <end position="320"/>
    </location>
</feature>
<dbReference type="Pfam" id="PF05699">
    <property type="entry name" value="Dimer_Tnp_hAT"/>
    <property type="match status" value="1"/>
</dbReference>
<comment type="caution">
    <text evidence="2">The sequence shown here is derived from an EMBL/GenBank/DDBJ whole genome shotgun (WGS) entry which is preliminary data.</text>
</comment>
<name>A0ABQ7L188_BRACM</name>
<dbReference type="PANTHER" id="PTHR23272">
    <property type="entry name" value="BED FINGER-RELATED"/>
    <property type="match status" value="1"/>
</dbReference>
<protein>
    <recommendedName>
        <fullName evidence="1">HAT C-terminal dimerisation domain-containing protein</fullName>
    </recommendedName>
</protein>
<sequence length="420" mass="47719">MLLGNCYARLLSSMAQYVLGAEDLQTPIKKVGDSVKHVKTNDRFDELKTQLQTHSTKDLRIDNQTKWAASEHKEVFSCLGNCDLEYKISTSPEEWRKIEVLCSCLKILFDAASVLTGPTRLTANDLYHEMTKLQLELSHAAMSEQPGGDSNLLNEKPRDHALGDPGTSMWWKRSMVTFSLLKMPIPEHGDSQSHAMPPQEEAAFTISQEGHHHIDVLLQDGHHLEASSQEFPLITIGDGFSDFELYISEVGSREQMKSELDQYLEESLIPRSPDFEVLGWWSLNRTKYPTLSKMAADVLSLPFRTVSPDSVFDTEVKKMDNLLRQGLAHAREMVYKPAEKSLCRIIRTSELAKKSSMSWKDKRKRSSSSTLLVLFFINQAMNQVDEECEALQEKFLEKEIDTAPFVHNTRTCVPLTINEH</sequence>
<dbReference type="Proteomes" id="UP000823674">
    <property type="component" value="Chromosome A07"/>
</dbReference>
<dbReference type="InterPro" id="IPR008906">
    <property type="entry name" value="HATC_C_dom"/>
</dbReference>
<dbReference type="InterPro" id="IPR012337">
    <property type="entry name" value="RNaseH-like_sf"/>
</dbReference>
<gene>
    <name evidence="2" type="primary">A07p027420.1_BraROA</name>
    <name evidence="2" type="ORF">IGI04_027407</name>
</gene>
<evidence type="ECO:0000313" key="2">
    <source>
        <dbReference type="EMBL" id="KAG5379565.1"/>
    </source>
</evidence>
<reference evidence="2 3" key="1">
    <citation type="submission" date="2021-03" db="EMBL/GenBank/DDBJ databases">
        <authorList>
            <person name="King G.J."/>
            <person name="Bancroft I."/>
            <person name="Baten A."/>
            <person name="Bloomfield J."/>
            <person name="Borpatragohain P."/>
            <person name="He Z."/>
            <person name="Irish N."/>
            <person name="Irwin J."/>
            <person name="Liu K."/>
            <person name="Mauleon R.P."/>
            <person name="Moore J."/>
            <person name="Morris R."/>
            <person name="Ostergaard L."/>
            <person name="Wang B."/>
            <person name="Wells R."/>
        </authorList>
    </citation>
    <scope>NUCLEOTIDE SEQUENCE [LARGE SCALE GENOMIC DNA]</scope>
    <source>
        <strain evidence="2">R-o-18</strain>
        <tissue evidence="2">Leaf</tissue>
    </source>
</reference>
<dbReference type="PANTHER" id="PTHR23272:SF15">
    <property type="entry name" value="ZINC FINGER BED DOMAIN-CONTAINING PROTEIN DAYSLEEPER-LIKE"/>
    <property type="match status" value="1"/>
</dbReference>
<proteinExistence type="predicted"/>
<evidence type="ECO:0000313" key="3">
    <source>
        <dbReference type="Proteomes" id="UP000823674"/>
    </source>
</evidence>
<evidence type="ECO:0000259" key="1">
    <source>
        <dbReference type="Pfam" id="PF05699"/>
    </source>
</evidence>
<accession>A0ABQ7L188</accession>
<organism evidence="2 3">
    <name type="scientific">Brassica rapa subsp. trilocularis</name>
    <dbReference type="NCBI Taxonomy" id="1813537"/>
    <lineage>
        <taxon>Eukaryota</taxon>
        <taxon>Viridiplantae</taxon>
        <taxon>Streptophyta</taxon>
        <taxon>Embryophyta</taxon>
        <taxon>Tracheophyta</taxon>
        <taxon>Spermatophyta</taxon>
        <taxon>Magnoliopsida</taxon>
        <taxon>eudicotyledons</taxon>
        <taxon>Gunneridae</taxon>
        <taxon>Pentapetalae</taxon>
        <taxon>rosids</taxon>
        <taxon>malvids</taxon>
        <taxon>Brassicales</taxon>
        <taxon>Brassicaceae</taxon>
        <taxon>Brassiceae</taxon>
        <taxon>Brassica</taxon>
    </lineage>
</organism>
<keyword evidence="3" id="KW-1185">Reference proteome</keyword>
<dbReference type="EMBL" id="JADBGQ010000009">
    <property type="protein sequence ID" value="KAG5379565.1"/>
    <property type="molecule type" value="Genomic_DNA"/>
</dbReference>